<evidence type="ECO:0000313" key="1">
    <source>
        <dbReference type="EMBL" id="MDU8996195.1"/>
    </source>
</evidence>
<dbReference type="RefSeq" id="WP_164662720.1">
    <property type="nucleotide sequence ID" value="NZ_JARAKF010000001.1"/>
</dbReference>
<keyword evidence="2" id="KW-1185">Reference proteome</keyword>
<evidence type="ECO:0000313" key="2">
    <source>
        <dbReference type="Proteomes" id="UP001257627"/>
    </source>
</evidence>
<sequence length="125" mass="12616">MEPAAELPTEGAHAHGVTETGDLGAAGLDAVAQLARLGQVPEELGAAPSALGVRLRLPGPFGPIGLLGPFGLFGLFDAAKSSGPFGPIGPFGRIGSSESVQLLRGLLFPVRHRHTTPGPSLPPSL</sequence>
<dbReference type="Proteomes" id="UP001257627">
    <property type="component" value="Unassembled WGS sequence"/>
</dbReference>
<dbReference type="EMBL" id="JARAKF010000001">
    <property type="protein sequence ID" value="MDU8996195.1"/>
    <property type="molecule type" value="Genomic_DNA"/>
</dbReference>
<reference evidence="1 2" key="1">
    <citation type="submission" date="2023-02" db="EMBL/GenBank/DDBJ databases">
        <authorList>
            <person name="Maleckis M."/>
        </authorList>
    </citation>
    <scope>NUCLEOTIDE SEQUENCE [LARGE SCALE GENOMIC DNA]</scope>
    <source>
        <strain evidence="1 2">P8-A2</strain>
    </source>
</reference>
<name>A0ABU3UQK8_9ACTN</name>
<proteinExistence type="predicted"/>
<comment type="caution">
    <text evidence="1">The sequence shown here is derived from an EMBL/GenBank/DDBJ whole genome shotgun (WGS) entry which is preliminary data.</text>
</comment>
<protein>
    <submittedName>
        <fullName evidence="1">Uncharacterized protein</fullName>
    </submittedName>
</protein>
<accession>A0ABU3UQK8</accession>
<organism evidence="1 2">
    <name type="scientific">Streptomyces mirabilis</name>
    <dbReference type="NCBI Taxonomy" id="68239"/>
    <lineage>
        <taxon>Bacteria</taxon>
        <taxon>Bacillati</taxon>
        <taxon>Actinomycetota</taxon>
        <taxon>Actinomycetes</taxon>
        <taxon>Kitasatosporales</taxon>
        <taxon>Streptomycetaceae</taxon>
        <taxon>Streptomyces</taxon>
    </lineage>
</organism>
<gene>
    <name evidence="1" type="ORF">PU648_28355</name>
</gene>